<evidence type="ECO:0000313" key="1">
    <source>
        <dbReference type="EMBL" id="KZA20251.1"/>
    </source>
</evidence>
<evidence type="ECO:0000313" key="2">
    <source>
        <dbReference type="Proteomes" id="UP000076296"/>
    </source>
</evidence>
<comment type="caution">
    <text evidence="1">The sequence shown here is derived from an EMBL/GenBank/DDBJ whole genome shotgun (WGS) entry which is preliminary data.</text>
</comment>
<sequence>MIGITKSGKLMVIDKNSSITGHQFIGVIITDPQILNEDSLNIANHFYSRDHQLLDKLVLETLHINQNHHHLLNEQP</sequence>
<protein>
    <submittedName>
        <fullName evidence="1">Uncharacterized protein</fullName>
    </submittedName>
</protein>
<dbReference type="AlphaFoldDB" id="A0A154DSF7"/>
<name>A0A154DSF7_ACIBA</name>
<dbReference type="EMBL" id="LRDT01000013">
    <property type="protein sequence ID" value="KZA20251.1"/>
    <property type="molecule type" value="Genomic_DNA"/>
</dbReference>
<reference evidence="1 2" key="1">
    <citation type="submission" date="2016-01" db="EMBL/GenBank/DDBJ databases">
        <title>Draft sequences of Acinetobacter baumannii isolates from wounded military personnel.</title>
        <authorList>
            <person name="Arivett B.A."/>
            <person name="Fiester S.E."/>
            <person name="Ream D.C."/>
            <person name="Actis L.A."/>
        </authorList>
    </citation>
    <scope>NUCLEOTIDE SEQUENCE [LARGE SCALE GENOMIC DNA]</scope>
    <source>
        <strain evidence="1 2">AB2828</strain>
    </source>
</reference>
<proteinExistence type="predicted"/>
<organism evidence="1 2">
    <name type="scientific">Acinetobacter baumannii</name>
    <dbReference type="NCBI Taxonomy" id="470"/>
    <lineage>
        <taxon>Bacteria</taxon>
        <taxon>Pseudomonadati</taxon>
        <taxon>Pseudomonadota</taxon>
        <taxon>Gammaproteobacteria</taxon>
        <taxon>Moraxellales</taxon>
        <taxon>Moraxellaceae</taxon>
        <taxon>Acinetobacter</taxon>
        <taxon>Acinetobacter calcoaceticus/baumannii complex</taxon>
    </lineage>
</organism>
<accession>A0A154DSF7</accession>
<dbReference type="Proteomes" id="UP000076296">
    <property type="component" value="Unassembled WGS sequence"/>
</dbReference>
<gene>
    <name evidence="1" type="ORF">LV35_01147</name>
</gene>